<dbReference type="InterPro" id="IPR015890">
    <property type="entry name" value="Chorismate_C"/>
</dbReference>
<name>A0A2W1N905_9FLAO</name>
<evidence type="ECO:0000259" key="1">
    <source>
        <dbReference type="Pfam" id="PF00425"/>
    </source>
</evidence>
<evidence type="ECO:0000313" key="2">
    <source>
        <dbReference type="EMBL" id="PZE15735.1"/>
    </source>
</evidence>
<dbReference type="Proteomes" id="UP000249248">
    <property type="component" value="Unassembled WGS sequence"/>
</dbReference>
<dbReference type="GO" id="GO:0005737">
    <property type="term" value="C:cytoplasm"/>
    <property type="evidence" value="ECO:0007669"/>
    <property type="project" value="TreeGrafter"/>
</dbReference>
<dbReference type="AlphaFoldDB" id="A0A2W1N905"/>
<dbReference type="PRINTS" id="PR00095">
    <property type="entry name" value="ANTSNTHASEI"/>
</dbReference>
<dbReference type="SUPFAM" id="SSF56322">
    <property type="entry name" value="ADC synthase"/>
    <property type="match status" value="1"/>
</dbReference>
<dbReference type="Gene3D" id="3.60.120.10">
    <property type="entry name" value="Anthranilate synthase"/>
    <property type="match status" value="1"/>
</dbReference>
<comment type="caution">
    <text evidence="2">The sequence shown here is derived from an EMBL/GenBank/DDBJ whole genome shotgun (WGS) entry which is preliminary data.</text>
</comment>
<dbReference type="InterPro" id="IPR005801">
    <property type="entry name" value="ADC_synthase"/>
</dbReference>
<gene>
    <name evidence="2" type="ORF">DNU06_16695</name>
</gene>
<dbReference type="InterPro" id="IPR019999">
    <property type="entry name" value="Anth_synth_I-like"/>
</dbReference>
<dbReference type="PANTHER" id="PTHR11236">
    <property type="entry name" value="AMINOBENZOATE/ANTHRANILATE SYNTHASE"/>
    <property type="match status" value="1"/>
</dbReference>
<feature type="domain" description="Chorismate-utilising enzyme C-terminal" evidence="1">
    <location>
        <begin position="151"/>
        <end position="407"/>
    </location>
</feature>
<protein>
    <submittedName>
        <fullName evidence="2">Aminodeoxychorismate synthase component I</fullName>
    </submittedName>
</protein>
<evidence type="ECO:0000313" key="3">
    <source>
        <dbReference type="Proteomes" id="UP000249248"/>
    </source>
</evidence>
<dbReference type="EMBL" id="QKSB01000018">
    <property type="protein sequence ID" value="PZE15735.1"/>
    <property type="molecule type" value="Genomic_DNA"/>
</dbReference>
<accession>A0A2W1N905</accession>
<dbReference type="GO" id="GO:0000162">
    <property type="term" value="P:L-tryptophan biosynthetic process"/>
    <property type="evidence" value="ECO:0007669"/>
    <property type="project" value="TreeGrafter"/>
</dbReference>
<dbReference type="Pfam" id="PF00425">
    <property type="entry name" value="Chorismate_bind"/>
    <property type="match status" value="1"/>
</dbReference>
<organism evidence="2 3">
    <name type="scientific">Putridiphycobacter roseus</name>
    <dbReference type="NCBI Taxonomy" id="2219161"/>
    <lineage>
        <taxon>Bacteria</taxon>
        <taxon>Pseudomonadati</taxon>
        <taxon>Bacteroidota</taxon>
        <taxon>Flavobacteriia</taxon>
        <taxon>Flavobacteriales</taxon>
        <taxon>Crocinitomicaceae</taxon>
        <taxon>Putridiphycobacter</taxon>
    </lineage>
</organism>
<proteinExistence type="predicted"/>
<sequence length="416" mass="47648">MLKKYYPLNTKLDQLEIIQKLSLEKFCLLNNGDKNFILGWNNNVKNDIQYNTYQDISNLKLDKNYWFGFLTYDLKNKTLPKTKSKNLDIHHFPETLFFKASNVLIKKNNHILYFGENKDYLSLKHILSTKKIFLKKEQIPQKIELKASTSKKDYLNNVTKIKEQIQKGNTYELNYCIQYTASEIKINILKTYKKLIQKTNAPFSSLFSYNEINILSASPERFLQKNNLNLLSQPIKGTAKRGKTINEDQVIKKNLLNNQKEISENVMIVDLVRNDLSKIAAKNSVQVTELCKLYTFETVHQLISTVQAKLTIDINVNSIIKALFPMGSMTGAPKVASTKIIDLIENFKRGVYSGSIGFIGPNNSFDFNVVIRSILYNNKIKNLSISVGSAITIKSISIQEYQECLLKLKAIASALE</sequence>
<dbReference type="GO" id="GO:0008153">
    <property type="term" value="P:4-aminobenzoate biosynthetic process"/>
    <property type="evidence" value="ECO:0007669"/>
    <property type="project" value="TreeGrafter"/>
</dbReference>
<reference evidence="2 3" key="1">
    <citation type="submission" date="2018-06" db="EMBL/GenBank/DDBJ databases">
        <title>The draft genome sequence of Crocinitomix sp. SM1701.</title>
        <authorList>
            <person name="Zhang X."/>
        </authorList>
    </citation>
    <scope>NUCLEOTIDE SEQUENCE [LARGE SCALE GENOMIC DNA]</scope>
    <source>
        <strain evidence="2 3">SM1701</strain>
    </source>
</reference>
<dbReference type="PANTHER" id="PTHR11236:SF18">
    <property type="entry name" value="AMINODEOXYCHORISMATE SYNTHASE"/>
    <property type="match status" value="1"/>
</dbReference>
<dbReference type="GO" id="GO:0046820">
    <property type="term" value="F:4-amino-4-deoxychorismate synthase activity"/>
    <property type="evidence" value="ECO:0007669"/>
    <property type="project" value="TreeGrafter"/>
</dbReference>
<keyword evidence="3" id="KW-1185">Reference proteome</keyword>